<dbReference type="EMBL" id="JACGWJ010000025">
    <property type="protein sequence ID" value="KAL0315592.1"/>
    <property type="molecule type" value="Genomic_DNA"/>
</dbReference>
<evidence type="ECO:0000256" key="5">
    <source>
        <dbReference type="SAM" id="MobiDB-lite"/>
    </source>
</evidence>
<evidence type="ECO:0000256" key="4">
    <source>
        <dbReference type="ARBA" id="ARBA00049426"/>
    </source>
</evidence>
<dbReference type="AlphaFoldDB" id="A0AAW2LAY7"/>
<dbReference type="Pfam" id="PF05691">
    <property type="entry name" value="Raffinose_syn"/>
    <property type="match status" value="2"/>
</dbReference>
<accession>A0AAW2LAY7</accession>
<gene>
    <name evidence="6" type="ORF">Sradi_5437400</name>
</gene>
<dbReference type="GO" id="GO:0047274">
    <property type="term" value="F:galactinol-sucrose galactosyltransferase activity"/>
    <property type="evidence" value="ECO:0007669"/>
    <property type="project" value="UniProtKB-EC"/>
</dbReference>
<comment type="catalytic activity">
    <reaction evidence="4">
        <text>alpha-D-galactosyl-(1-&gt;3)-1D-myo-inositol + sucrose = raffinose + myo-inositol</text>
        <dbReference type="Rhea" id="RHEA:20161"/>
        <dbReference type="ChEBI" id="CHEBI:16634"/>
        <dbReference type="ChEBI" id="CHEBI:17268"/>
        <dbReference type="ChEBI" id="CHEBI:17505"/>
        <dbReference type="ChEBI" id="CHEBI:17992"/>
        <dbReference type="EC" id="2.4.1.82"/>
    </reaction>
</comment>
<evidence type="ECO:0000256" key="2">
    <source>
        <dbReference type="ARBA" id="ARBA00012708"/>
    </source>
</evidence>
<reference evidence="6" key="1">
    <citation type="submission" date="2020-06" db="EMBL/GenBank/DDBJ databases">
        <authorList>
            <person name="Li T."/>
            <person name="Hu X."/>
            <person name="Zhang T."/>
            <person name="Song X."/>
            <person name="Zhang H."/>
            <person name="Dai N."/>
            <person name="Sheng W."/>
            <person name="Hou X."/>
            <person name="Wei L."/>
        </authorList>
    </citation>
    <scope>NUCLEOTIDE SEQUENCE</scope>
    <source>
        <strain evidence="6">G02</strain>
        <tissue evidence="6">Leaf</tissue>
    </source>
</reference>
<dbReference type="PANTHER" id="PTHR31268">
    <property type="match status" value="1"/>
</dbReference>
<feature type="region of interest" description="Disordered" evidence="5">
    <location>
        <begin position="303"/>
        <end position="324"/>
    </location>
</feature>
<keyword evidence="6" id="KW-0328">Glycosyltransferase</keyword>
<dbReference type="Gene3D" id="3.20.20.70">
    <property type="entry name" value="Aldolase class I"/>
    <property type="match status" value="1"/>
</dbReference>
<feature type="compositionally biased region" description="Low complexity" evidence="5">
    <location>
        <begin position="308"/>
        <end position="324"/>
    </location>
</feature>
<dbReference type="InterPro" id="IPR017853">
    <property type="entry name" value="GH"/>
</dbReference>
<dbReference type="PANTHER" id="PTHR31268:SF5">
    <property type="entry name" value="GALACTINOL--SUCROSE GALACTOSYLTRANSFERASE 6-RELATED"/>
    <property type="match status" value="1"/>
</dbReference>
<dbReference type="SUPFAM" id="SSF51445">
    <property type="entry name" value="(Trans)glycosidases"/>
    <property type="match status" value="1"/>
</dbReference>
<protein>
    <recommendedName>
        <fullName evidence="2">galactinol--sucrose galactosyltransferase</fullName>
        <ecNumber evidence="2">2.4.1.82</ecNumber>
    </recommendedName>
</protein>
<feature type="region of interest" description="Disordered" evidence="5">
    <location>
        <begin position="1"/>
        <end position="24"/>
    </location>
</feature>
<sequence>MVSSLSIPIHSAKSPPTTINTPSLNTSPAFTSRLAFFLPLKNRNLFTSRRISSSQLSFSSPNRILAYRGSEVERKEANNSKQSAMTIKPAVRIAERKLVVKDRTILTNVPESVIATSGAAAGPVEGVFLGAAFDKDSSRHVVSLGTLRDVRFLACFRGVAIESDVDGDEENKIVYTVFLPLIEGPFKACLQGNEGDELELCLESGDTETVGSTFTHAVYISAGTDPFGTIYEAIKAVKLHLGTFRLRHEKKLPGIVDYFGWCTWDAFYQEVTQEGVEAGLASLEAGGTPPKFVIIDDGWQSVGSDESQQQAPQEPQPEQQPGQPQILRLTGIKENAKFQKKEDPSTGIKNIVNIAKEKHGLKYVYVWHALGYGVGQG</sequence>
<keyword evidence="3" id="KW-0119">Carbohydrate metabolism</keyword>
<proteinExistence type="inferred from homology"/>
<evidence type="ECO:0000313" key="6">
    <source>
        <dbReference type="EMBL" id="KAL0315592.1"/>
    </source>
</evidence>
<name>A0AAW2LAY7_SESRA</name>
<comment type="caution">
    <text evidence="6">The sequence shown here is derived from an EMBL/GenBank/DDBJ whole genome shotgun (WGS) entry which is preliminary data.</text>
</comment>
<dbReference type="InterPro" id="IPR008811">
    <property type="entry name" value="Glycosyl_hydrolases_36"/>
</dbReference>
<dbReference type="EC" id="2.4.1.82" evidence="2"/>
<evidence type="ECO:0000256" key="3">
    <source>
        <dbReference type="ARBA" id="ARBA00023277"/>
    </source>
</evidence>
<evidence type="ECO:0000256" key="1">
    <source>
        <dbReference type="ARBA" id="ARBA00007240"/>
    </source>
</evidence>
<comment type="similarity">
    <text evidence="1">Belongs to the glycosyl hydrolases 36 family.</text>
</comment>
<keyword evidence="6" id="KW-0808">Transferase</keyword>
<dbReference type="InterPro" id="IPR013785">
    <property type="entry name" value="Aldolase_TIM"/>
</dbReference>
<feature type="compositionally biased region" description="Polar residues" evidence="5">
    <location>
        <begin position="14"/>
        <end position="24"/>
    </location>
</feature>
<reference evidence="6" key="2">
    <citation type="journal article" date="2024" name="Plant">
        <title>Genomic evolution and insights into agronomic trait innovations of Sesamum species.</title>
        <authorList>
            <person name="Miao H."/>
            <person name="Wang L."/>
            <person name="Qu L."/>
            <person name="Liu H."/>
            <person name="Sun Y."/>
            <person name="Le M."/>
            <person name="Wang Q."/>
            <person name="Wei S."/>
            <person name="Zheng Y."/>
            <person name="Lin W."/>
            <person name="Duan Y."/>
            <person name="Cao H."/>
            <person name="Xiong S."/>
            <person name="Wang X."/>
            <person name="Wei L."/>
            <person name="Li C."/>
            <person name="Ma Q."/>
            <person name="Ju M."/>
            <person name="Zhao R."/>
            <person name="Li G."/>
            <person name="Mu C."/>
            <person name="Tian Q."/>
            <person name="Mei H."/>
            <person name="Zhang T."/>
            <person name="Gao T."/>
            <person name="Zhang H."/>
        </authorList>
    </citation>
    <scope>NUCLEOTIDE SEQUENCE</scope>
    <source>
        <strain evidence="6">G02</strain>
    </source>
</reference>
<organism evidence="6">
    <name type="scientific">Sesamum radiatum</name>
    <name type="common">Black benniseed</name>
    <dbReference type="NCBI Taxonomy" id="300843"/>
    <lineage>
        <taxon>Eukaryota</taxon>
        <taxon>Viridiplantae</taxon>
        <taxon>Streptophyta</taxon>
        <taxon>Embryophyta</taxon>
        <taxon>Tracheophyta</taxon>
        <taxon>Spermatophyta</taxon>
        <taxon>Magnoliopsida</taxon>
        <taxon>eudicotyledons</taxon>
        <taxon>Gunneridae</taxon>
        <taxon>Pentapetalae</taxon>
        <taxon>asterids</taxon>
        <taxon>lamiids</taxon>
        <taxon>Lamiales</taxon>
        <taxon>Pedaliaceae</taxon>
        <taxon>Sesamum</taxon>
    </lineage>
</organism>